<dbReference type="GO" id="GO:0016758">
    <property type="term" value="F:hexosyltransferase activity"/>
    <property type="evidence" value="ECO:0007669"/>
    <property type="project" value="TreeGrafter"/>
</dbReference>
<evidence type="ECO:0000313" key="4">
    <source>
        <dbReference type="EMBL" id="OEJ73099.1"/>
    </source>
</evidence>
<feature type="domain" description="Glycosyltransferase subfamily 4-like N-terminal" evidence="3">
    <location>
        <begin position="16"/>
        <end position="202"/>
    </location>
</feature>
<dbReference type="Pfam" id="PF13579">
    <property type="entry name" value="Glyco_trans_4_4"/>
    <property type="match status" value="1"/>
</dbReference>
<gene>
    <name evidence="4" type="ORF">BH720_21340</name>
</gene>
<dbReference type="STRING" id="1781255.BH720_21340"/>
<evidence type="ECO:0000256" key="1">
    <source>
        <dbReference type="SAM" id="MobiDB-lite"/>
    </source>
</evidence>
<feature type="compositionally biased region" description="Basic and acidic residues" evidence="1">
    <location>
        <begin position="422"/>
        <end position="432"/>
    </location>
</feature>
<reference evidence="4" key="1">
    <citation type="submission" date="2016-09" db="EMBL/GenBank/DDBJ databases">
        <title>Draft genome of thermotolerant cyanobacterium Desertifilum sp. strain IPPAS B-1220.</title>
        <authorList>
            <person name="Sinetova M.A."/>
            <person name="Bolakhan K."/>
            <person name="Zayadan B.K."/>
            <person name="Mironov K.S."/>
            <person name="Ustinova V."/>
            <person name="Kupriyanova E.V."/>
            <person name="Sidorov R.A."/>
            <person name="Skrypnik A.N."/>
            <person name="Gogoleva N.E."/>
            <person name="Gogolev Y.V."/>
            <person name="Los D.A."/>
        </authorList>
    </citation>
    <scope>NUCLEOTIDE SEQUENCE [LARGE SCALE GENOMIC DNA]</scope>
    <source>
        <strain evidence="4">IPPAS B-1220</strain>
    </source>
</reference>
<organism evidence="4">
    <name type="scientific">Desertifilum tharense IPPAS B-1220</name>
    <dbReference type="NCBI Taxonomy" id="1781255"/>
    <lineage>
        <taxon>Bacteria</taxon>
        <taxon>Bacillati</taxon>
        <taxon>Cyanobacteriota</taxon>
        <taxon>Cyanophyceae</taxon>
        <taxon>Desertifilales</taxon>
        <taxon>Desertifilaceae</taxon>
        <taxon>Desertifilum</taxon>
    </lineage>
</organism>
<dbReference type="SUPFAM" id="SSF53756">
    <property type="entry name" value="UDP-Glycosyltransferase/glycogen phosphorylase"/>
    <property type="match status" value="1"/>
</dbReference>
<dbReference type="AlphaFoldDB" id="A0A1E5QEL3"/>
<protein>
    <submittedName>
        <fullName evidence="4">Glycosyltransferase WbuB</fullName>
    </submittedName>
</protein>
<dbReference type="Gene3D" id="3.40.50.2000">
    <property type="entry name" value="Glycogen Phosphorylase B"/>
    <property type="match status" value="2"/>
</dbReference>
<dbReference type="CDD" id="cd03794">
    <property type="entry name" value="GT4_WbuB-like"/>
    <property type="match status" value="1"/>
</dbReference>
<dbReference type="NCBIfam" id="NF007640">
    <property type="entry name" value="PRK10307.1"/>
    <property type="match status" value="1"/>
</dbReference>
<dbReference type="InterPro" id="IPR001296">
    <property type="entry name" value="Glyco_trans_1"/>
</dbReference>
<dbReference type="PANTHER" id="PTHR45947:SF3">
    <property type="entry name" value="SULFOQUINOVOSYL TRANSFERASE SQD2"/>
    <property type="match status" value="1"/>
</dbReference>
<evidence type="ECO:0000259" key="2">
    <source>
        <dbReference type="Pfam" id="PF00534"/>
    </source>
</evidence>
<dbReference type="Pfam" id="PF00534">
    <property type="entry name" value="Glycos_transf_1"/>
    <property type="match status" value="1"/>
</dbReference>
<name>A0A1E5QEL3_9CYAN</name>
<evidence type="ECO:0000259" key="3">
    <source>
        <dbReference type="Pfam" id="PF13579"/>
    </source>
</evidence>
<comment type="caution">
    <text evidence="4">The sequence shown here is derived from an EMBL/GenBank/DDBJ whole genome shotgun (WGS) entry which is preliminary data.</text>
</comment>
<dbReference type="InterPro" id="IPR028098">
    <property type="entry name" value="Glyco_trans_4-like_N"/>
</dbReference>
<accession>A0A1E5QEL3</accession>
<sequence>MRILIYSYNYYPEPIGIAPLMTELAENLVSRGHQVRVVTGMPNYPQRQIYEEYKGKFYLTEERNHVTIQRSYVRVRGPHPTLLDRFLLDGSFVCSSFLQAYRGWRPDVVFVTVPPLPVCVPVALFGWLRGCPIVLNVQDIVSEAAVRVKLLKKGSWLSWAVDALERFAYKTSSKVSVIAEGFKDKLISQGVSPDKIVCIPNWVNTNFIKPLPQENNSFRQKHHLEGKFVVLYSGNIALTQGLQTVIKAAASLREYQDIVFVIVGEEIALRGLEQDCHNLKATNVLLLPFQPRAQLPEMLAAADVGLVVQKHRVTSFNMPSKIPLLLASGRAIIASVPLDGTAARGIRESGGGVIVPPEDPQALADQVLALYRDRQKVMHLGEQGRCYALEHYSLEQALNQYENLFMSLTKRRQPQMQPLPELGRELPGDSSR</sequence>
<dbReference type="OrthoDB" id="9811902at2"/>
<proteinExistence type="predicted"/>
<feature type="region of interest" description="Disordered" evidence="1">
    <location>
        <begin position="412"/>
        <end position="432"/>
    </location>
</feature>
<dbReference type="RefSeq" id="WP_069969329.1">
    <property type="nucleotide sequence ID" value="NZ_CM124774.1"/>
</dbReference>
<dbReference type="InterPro" id="IPR050194">
    <property type="entry name" value="Glycosyltransferase_grp1"/>
</dbReference>
<keyword evidence="4" id="KW-0808">Transferase</keyword>
<dbReference type="EMBL" id="MJGC01000099">
    <property type="protein sequence ID" value="OEJ73099.1"/>
    <property type="molecule type" value="Genomic_DNA"/>
</dbReference>
<feature type="domain" description="Glycosyl transferase family 1" evidence="2">
    <location>
        <begin position="218"/>
        <end position="385"/>
    </location>
</feature>
<dbReference type="PANTHER" id="PTHR45947">
    <property type="entry name" value="SULFOQUINOVOSYL TRANSFERASE SQD2"/>
    <property type="match status" value="1"/>
</dbReference>